<dbReference type="SFLD" id="SFLDG01144">
    <property type="entry name" value="C2.B.4:_PGP_Like"/>
    <property type="match status" value="1"/>
</dbReference>
<gene>
    <name evidence="1" type="ORF">GCM10008932_19040</name>
</gene>
<dbReference type="SFLD" id="SFLDS00003">
    <property type="entry name" value="Haloacid_Dehalogenase"/>
    <property type="match status" value="1"/>
</dbReference>
<dbReference type="PROSITE" id="PS01228">
    <property type="entry name" value="COF_1"/>
    <property type="match status" value="1"/>
</dbReference>
<dbReference type="SUPFAM" id="SSF56784">
    <property type="entry name" value="HAD-like"/>
    <property type="match status" value="1"/>
</dbReference>
<organism evidence="1 2">
    <name type="scientific">Alkalibacterium iburiense</name>
    <dbReference type="NCBI Taxonomy" id="290589"/>
    <lineage>
        <taxon>Bacteria</taxon>
        <taxon>Bacillati</taxon>
        <taxon>Bacillota</taxon>
        <taxon>Bacilli</taxon>
        <taxon>Lactobacillales</taxon>
        <taxon>Carnobacteriaceae</taxon>
        <taxon>Alkalibacterium</taxon>
    </lineage>
</organism>
<dbReference type="EMBL" id="BAAACW010000122">
    <property type="protein sequence ID" value="GAA0367245.1"/>
    <property type="molecule type" value="Genomic_DNA"/>
</dbReference>
<dbReference type="NCBIfam" id="TIGR01484">
    <property type="entry name" value="HAD-SF-IIB"/>
    <property type="match status" value="1"/>
</dbReference>
<dbReference type="Pfam" id="PF08282">
    <property type="entry name" value="Hydrolase_3"/>
    <property type="match status" value="1"/>
</dbReference>
<keyword evidence="1" id="KW-0378">Hydrolase</keyword>
<reference evidence="1 2" key="1">
    <citation type="journal article" date="2019" name="Int. J. Syst. Evol. Microbiol.">
        <title>The Global Catalogue of Microorganisms (GCM) 10K type strain sequencing project: providing services to taxonomists for standard genome sequencing and annotation.</title>
        <authorList>
            <consortium name="The Broad Institute Genomics Platform"/>
            <consortium name="The Broad Institute Genome Sequencing Center for Infectious Disease"/>
            <person name="Wu L."/>
            <person name="Ma J."/>
        </authorList>
    </citation>
    <scope>NUCLEOTIDE SEQUENCE [LARGE SCALE GENOMIC DNA]</scope>
    <source>
        <strain evidence="1 2">JCM 12662</strain>
    </source>
</reference>
<name>A0ABN0XLE7_9LACT</name>
<dbReference type="InterPro" id="IPR023214">
    <property type="entry name" value="HAD_sf"/>
</dbReference>
<dbReference type="NCBIfam" id="TIGR00099">
    <property type="entry name" value="Cof-subfamily"/>
    <property type="match status" value="1"/>
</dbReference>
<dbReference type="PANTHER" id="PTHR10000:SF25">
    <property type="entry name" value="PHOSPHATASE YKRA-RELATED"/>
    <property type="match status" value="1"/>
</dbReference>
<dbReference type="Gene3D" id="3.30.1240.10">
    <property type="match status" value="1"/>
</dbReference>
<keyword evidence="2" id="KW-1185">Reference proteome</keyword>
<dbReference type="GO" id="GO:0016787">
    <property type="term" value="F:hydrolase activity"/>
    <property type="evidence" value="ECO:0007669"/>
    <property type="project" value="UniProtKB-KW"/>
</dbReference>
<dbReference type="RefSeq" id="WP_343756079.1">
    <property type="nucleotide sequence ID" value="NZ_BAAACW010000122.1"/>
</dbReference>
<dbReference type="PANTHER" id="PTHR10000">
    <property type="entry name" value="PHOSPHOSERINE PHOSPHATASE"/>
    <property type="match status" value="1"/>
</dbReference>
<dbReference type="PROSITE" id="PS01229">
    <property type="entry name" value="COF_2"/>
    <property type="match status" value="1"/>
</dbReference>
<evidence type="ECO:0000313" key="2">
    <source>
        <dbReference type="Proteomes" id="UP001501166"/>
    </source>
</evidence>
<dbReference type="SFLD" id="SFLDG01140">
    <property type="entry name" value="C2.B:_Phosphomannomutase_and_P"/>
    <property type="match status" value="1"/>
</dbReference>
<dbReference type="InterPro" id="IPR036412">
    <property type="entry name" value="HAD-like_sf"/>
</dbReference>
<dbReference type="Proteomes" id="UP001501166">
    <property type="component" value="Unassembled WGS sequence"/>
</dbReference>
<evidence type="ECO:0000313" key="1">
    <source>
        <dbReference type="EMBL" id="GAA0367245.1"/>
    </source>
</evidence>
<protein>
    <submittedName>
        <fullName evidence="1">Cof-type HAD-IIB family hydrolase</fullName>
    </submittedName>
</protein>
<dbReference type="InterPro" id="IPR000150">
    <property type="entry name" value="Cof"/>
</dbReference>
<sequence length="274" mass="30848">MTKIVFFDIDGTLVNHRNVIPESTKQAVKQLKANGVIPVIATGRAPILIYEIQKELEIDSYISMNGQLIIHEGEVLYHNPIQTETVERLMDQAVKRKDGIILCGSKDIYSNALVSLAKRSSVWTVLKALTKVIPGRVQLSLLKRAIKKPPRKTEFDGKPIYQIILETSMEEEKHYRIEFPELHFARSNKLTVDIISSGVSKATGIQRFLEEVGGKKEHTYAFGDSPNDFEMLDFVQTGVAMGNGWEEVKNRADYVTTSVDEDGIQKALKRFGLI</sequence>
<accession>A0ABN0XLE7</accession>
<dbReference type="InterPro" id="IPR006379">
    <property type="entry name" value="HAD-SF_hydro_IIB"/>
</dbReference>
<dbReference type="Gene3D" id="3.40.50.1000">
    <property type="entry name" value="HAD superfamily/HAD-like"/>
    <property type="match status" value="1"/>
</dbReference>
<comment type="caution">
    <text evidence="1">The sequence shown here is derived from an EMBL/GenBank/DDBJ whole genome shotgun (WGS) entry which is preliminary data.</text>
</comment>
<proteinExistence type="predicted"/>
<dbReference type="CDD" id="cd07517">
    <property type="entry name" value="HAD_HPP"/>
    <property type="match status" value="1"/>
</dbReference>